<reference evidence="2" key="2">
    <citation type="submission" date="2020-05" db="UniProtKB">
        <authorList>
            <consortium name="EnsemblMetazoa"/>
        </authorList>
    </citation>
    <scope>IDENTIFICATION</scope>
    <source>
        <strain evidence="2">IAEA</strain>
    </source>
</reference>
<evidence type="ECO:0000256" key="1">
    <source>
        <dbReference type="SAM" id="MobiDB-lite"/>
    </source>
</evidence>
<feature type="region of interest" description="Disordered" evidence="1">
    <location>
        <begin position="241"/>
        <end position="264"/>
    </location>
</feature>
<dbReference type="GO" id="GO:0006259">
    <property type="term" value="P:DNA metabolic process"/>
    <property type="evidence" value="ECO:0007669"/>
    <property type="project" value="InterPro"/>
</dbReference>
<dbReference type="InterPro" id="IPR004590">
    <property type="entry name" value="ssDNA_annealing_RecT"/>
</dbReference>
<dbReference type="AlphaFoldDB" id="A0A1A9VZ29"/>
<dbReference type="Pfam" id="PF03837">
    <property type="entry name" value="RecT"/>
    <property type="match status" value="1"/>
</dbReference>
<dbReference type="NCBIfam" id="TIGR00616">
    <property type="entry name" value="rect"/>
    <property type="match status" value="1"/>
</dbReference>
<reference evidence="3" key="1">
    <citation type="submission" date="2014-03" db="EMBL/GenBank/DDBJ databases">
        <authorList>
            <person name="Aksoy S."/>
            <person name="Warren W."/>
            <person name="Wilson R.K."/>
        </authorList>
    </citation>
    <scope>NUCLEOTIDE SEQUENCE [LARGE SCALE GENOMIC DNA]</scope>
    <source>
        <strain evidence="3">IAEA</strain>
    </source>
</reference>
<dbReference type="Proteomes" id="UP000091820">
    <property type="component" value="Unassembled WGS sequence"/>
</dbReference>
<keyword evidence="3" id="KW-1185">Reference proteome</keyword>
<sequence length="322" mass="35684">MGIESMLPPHVTPEQFIRTAATAIVADRELQFADKKSLVLGLTKCATDGLMPDGREAAMVVRNTKNNSGQYEKRVVYMPMIDGLLKRANQSGQVSSIFSDAVYSADEFKRWTDEKGRHFKHVSNDTDERGELRLVYAAAKLKNGDFLIEVMTKCEVDVIRNEVKTAAKESSPWQKHYREMAIKTVTKRLCKRLPGAADIYSLLDVGHSYAAEQAVPTATVVNPVNNARPRLRDVLSNHRFTPAPQATAPETTPVPPENPAPESEVAPPALEAALIAFDDATDEESYQAVVEHCKTLAQTLSEAHRAVLREKMKQQGEDKKTP</sequence>
<dbReference type="VEuPathDB" id="VectorBase:GBRI000055"/>
<evidence type="ECO:0000313" key="3">
    <source>
        <dbReference type="Proteomes" id="UP000091820"/>
    </source>
</evidence>
<feature type="compositionally biased region" description="Low complexity" evidence="1">
    <location>
        <begin position="241"/>
        <end position="251"/>
    </location>
</feature>
<dbReference type="InterPro" id="IPR018330">
    <property type="entry name" value="RecT_fam"/>
</dbReference>
<protein>
    <submittedName>
        <fullName evidence="2">Uncharacterized protein</fullName>
    </submittedName>
</protein>
<proteinExistence type="predicted"/>
<accession>A0A1A9VZ29</accession>
<evidence type="ECO:0000313" key="2">
    <source>
        <dbReference type="EnsemblMetazoa" id="GBRI000055-PA"/>
    </source>
</evidence>
<organism evidence="2 3">
    <name type="scientific">Glossina brevipalpis</name>
    <dbReference type="NCBI Taxonomy" id="37001"/>
    <lineage>
        <taxon>Eukaryota</taxon>
        <taxon>Metazoa</taxon>
        <taxon>Ecdysozoa</taxon>
        <taxon>Arthropoda</taxon>
        <taxon>Hexapoda</taxon>
        <taxon>Insecta</taxon>
        <taxon>Pterygota</taxon>
        <taxon>Neoptera</taxon>
        <taxon>Endopterygota</taxon>
        <taxon>Diptera</taxon>
        <taxon>Brachycera</taxon>
        <taxon>Muscomorpha</taxon>
        <taxon>Hippoboscoidea</taxon>
        <taxon>Glossinidae</taxon>
        <taxon>Glossina</taxon>
    </lineage>
</organism>
<name>A0A1A9VZ29_9MUSC</name>
<dbReference type="EnsemblMetazoa" id="GBRI000055-RA">
    <property type="protein sequence ID" value="GBRI000055-PA"/>
    <property type="gene ID" value="GBRI000055"/>
</dbReference>
<dbReference type="GO" id="GO:0003677">
    <property type="term" value="F:DNA binding"/>
    <property type="evidence" value="ECO:0007669"/>
    <property type="project" value="InterPro"/>
</dbReference>